<dbReference type="Proteomes" id="UP000095300">
    <property type="component" value="Unassembled WGS sequence"/>
</dbReference>
<sequence length="594" mass="69777">MVKNIQQFSKGIPKTPKPVHATAIRHHALLASGYVRQHMILDERWTNSDLIDVYSNMAILLKKHLIFKQLEKKTIIEGIRFKHKDLRQHVQNGRKSLRRSLGEEFEQKLHTILINDKQMQRLYVNMMPQDIEENIKQRTFTMKKEHDRLSLKLGDMKQKLEEALIRSSELQIRVRFQNEYILQEELTIRTLYTAIKNSQTRLKAIKTINTTYKKMLQVMKDEEKFFEPILNSLSKDIEDQQNFIAYVLCVGSPVLDKEKELQQNASKLEEIKRSQTTSKGQWLGEVKRGSWQRKSYFNARLPSLVVDMGRHYARETRDMVILNRLLADVEGQVKSLQEVTLSFKPKAIPSIFKQQSANNLGLRKQIALDALQEQSLADRNFSLLYQKQFLQHDFHQSFLNKENNIKQLKEKICQEDLREKEIMQWMQERGKTSVVVTCSLWNFYDVLRHVHVRREYKVKPLRYPNEYLKQPLLRYESMAMKAAPPLEFEEDALNVLKVVTQKLLKLTLAYNQLMPKNAAKNVIEDIVAKNKEAYNAHYLATAKSEHCTADIISHKDEDHSHYLPSLREETKIPTRAVIKDLSSKLVEHYVAKQE</sequence>
<reference evidence="1" key="1">
    <citation type="submission" date="2020-05" db="UniProtKB">
        <authorList>
            <consortium name="EnsemblMetazoa"/>
        </authorList>
    </citation>
    <scope>IDENTIFICATION</scope>
    <source>
        <strain evidence="1">USDA</strain>
    </source>
</reference>
<dbReference type="VEuPathDB" id="VectorBase:SCAU010000"/>
<dbReference type="EnsemblMetazoa" id="SCAU010000-RA">
    <property type="protein sequence ID" value="SCAU010000-PA"/>
    <property type="gene ID" value="SCAU010000"/>
</dbReference>
<name>A0A1I8PPU7_STOCA</name>
<proteinExistence type="predicted"/>
<accession>A0A1I8PPU7</accession>
<organism evidence="1 2">
    <name type="scientific">Stomoxys calcitrans</name>
    <name type="common">Stable fly</name>
    <name type="synonym">Conops calcitrans</name>
    <dbReference type="NCBI Taxonomy" id="35570"/>
    <lineage>
        <taxon>Eukaryota</taxon>
        <taxon>Metazoa</taxon>
        <taxon>Ecdysozoa</taxon>
        <taxon>Arthropoda</taxon>
        <taxon>Hexapoda</taxon>
        <taxon>Insecta</taxon>
        <taxon>Pterygota</taxon>
        <taxon>Neoptera</taxon>
        <taxon>Endopterygota</taxon>
        <taxon>Diptera</taxon>
        <taxon>Brachycera</taxon>
        <taxon>Muscomorpha</taxon>
        <taxon>Muscoidea</taxon>
        <taxon>Muscidae</taxon>
        <taxon>Stomoxys</taxon>
    </lineage>
</organism>
<gene>
    <name evidence="1" type="primary">106088146</name>
</gene>
<dbReference type="OrthoDB" id="7447178at2759"/>
<protein>
    <submittedName>
        <fullName evidence="1">Uncharacterized protein</fullName>
    </submittedName>
</protein>
<evidence type="ECO:0000313" key="1">
    <source>
        <dbReference type="EnsemblMetazoa" id="SCAU010000-PA"/>
    </source>
</evidence>
<dbReference type="KEGG" id="scac:106088146"/>
<keyword evidence="2" id="KW-1185">Reference proteome</keyword>
<dbReference type="AlphaFoldDB" id="A0A1I8PPU7"/>
<evidence type="ECO:0000313" key="2">
    <source>
        <dbReference type="Proteomes" id="UP000095300"/>
    </source>
</evidence>